<dbReference type="AlphaFoldDB" id="A0A371EG71"/>
<reference evidence="1" key="1">
    <citation type="submission" date="2018-05" db="EMBL/GenBank/DDBJ databases">
        <title>Draft genome of Mucuna pruriens seed.</title>
        <authorList>
            <person name="Nnadi N.E."/>
            <person name="Vos R."/>
            <person name="Hasami M.H."/>
            <person name="Devisetty U.K."/>
            <person name="Aguiy J.C."/>
        </authorList>
    </citation>
    <scope>NUCLEOTIDE SEQUENCE [LARGE SCALE GENOMIC DNA]</scope>
    <source>
        <strain evidence="1">JCA_2017</strain>
    </source>
</reference>
<sequence>MVKLAVEKNLKNDIHEASPSLAKRIPIFWVSVEGSLSKGKLSSSDLSFLEYGFDLTLKELTCKLLDHLDFVRFMTNVGLEEAGLCSLQDRWMGKPHKRLKSLQASNRGTLPPTLPPTSSTYKMLAIATSYKDVFFAPNIQLLSFILLRFVRSSGLKYQTKDVNENWKLLKCHS</sequence>
<protein>
    <submittedName>
        <fullName evidence="1">Uncharacterized protein</fullName>
    </submittedName>
</protein>
<gene>
    <name evidence="1" type="ORF">CR513_56326</name>
</gene>
<name>A0A371EG71_MUCPR</name>
<evidence type="ECO:0000313" key="1">
    <source>
        <dbReference type="EMBL" id="RDX65052.1"/>
    </source>
</evidence>
<accession>A0A371EG71</accession>
<proteinExistence type="predicted"/>
<feature type="non-terminal residue" evidence="1">
    <location>
        <position position="1"/>
    </location>
</feature>
<keyword evidence="2" id="KW-1185">Reference proteome</keyword>
<evidence type="ECO:0000313" key="2">
    <source>
        <dbReference type="Proteomes" id="UP000257109"/>
    </source>
</evidence>
<comment type="caution">
    <text evidence="1">The sequence shown here is derived from an EMBL/GenBank/DDBJ whole genome shotgun (WGS) entry which is preliminary data.</text>
</comment>
<dbReference type="Proteomes" id="UP000257109">
    <property type="component" value="Unassembled WGS sequence"/>
</dbReference>
<dbReference type="EMBL" id="QJKJ01014084">
    <property type="protein sequence ID" value="RDX65052.1"/>
    <property type="molecule type" value="Genomic_DNA"/>
</dbReference>
<organism evidence="1 2">
    <name type="scientific">Mucuna pruriens</name>
    <name type="common">Velvet bean</name>
    <name type="synonym">Dolichos pruriens</name>
    <dbReference type="NCBI Taxonomy" id="157652"/>
    <lineage>
        <taxon>Eukaryota</taxon>
        <taxon>Viridiplantae</taxon>
        <taxon>Streptophyta</taxon>
        <taxon>Embryophyta</taxon>
        <taxon>Tracheophyta</taxon>
        <taxon>Spermatophyta</taxon>
        <taxon>Magnoliopsida</taxon>
        <taxon>eudicotyledons</taxon>
        <taxon>Gunneridae</taxon>
        <taxon>Pentapetalae</taxon>
        <taxon>rosids</taxon>
        <taxon>fabids</taxon>
        <taxon>Fabales</taxon>
        <taxon>Fabaceae</taxon>
        <taxon>Papilionoideae</taxon>
        <taxon>50 kb inversion clade</taxon>
        <taxon>NPAAA clade</taxon>
        <taxon>indigoferoid/millettioid clade</taxon>
        <taxon>Phaseoleae</taxon>
        <taxon>Mucuna</taxon>
    </lineage>
</organism>